<protein>
    <submittedName>
        <fullName evidence="1">Uncharacterized protein</fullName>
    </submittedName>
</protein>
<sequence>MPRNGTKENIPLTHGMEEDSCHPDYFEPWHMSTRPSLPGVSSLLDLGQFCVMFEKREGKGHREDRLRVHAVFWG</sequence>
<proteinExistence type="predicted"/>
<evidence type="ECO:0000313" key="1">
    <source>
        <dbReference type="EMBL" id="CAL1575762.1"/>
    </source>
</evidence>
<gene>
    <name evidence="1" type="ORF">KC01_LOCUS7264</name>
</gene>
<accession>A0AAV2JE11</accession>
<name>A0AAV2JE11_KNICA</name>
<keyword evidence="2" id="KW-1185">Reference proteome</keyword>
<dbReference type="EMBL" id="OZ035834">
    <property type="protein sequence ID" value="CAL1575762.1"/>
    <property type="molecule type" value="Genomic_DNA"/>
</dbReference>
<dbReference type="AlphaFoldDB" id="A0AAV2JE11"/>
<dbReference type="Proteomes" id="UP001497482">
    <property type="component" value="Chromosome 12"/>
</dbReference>
<organism evidence="1 2">
    <name type="scientific">Knipowitschia caucasica</name>
    <name type="common">Caucasian dwarf goby</name>
    <name type="synonym">Pomatoschistus caucasicus</name>
    <dbReference type="NCBI Taxonomy" id="637954"/>
    <lineage>
        <taxon>Eukaryota</taxon>
        <taxon>Metazoa</taxon>
        <taxon>Chordata</taxon>
        <taxon>Craniata</taxon>
        <taxon>Vertebrata</taxon>
        <taxon>Euteleostomi</taxon>
        <taxon>Actinopterygii</taxon>
        <taxon>Neopterygii</taxon>
        <taxon>Teleostei</taxon>
        <taxon>Neoteleostei</taxon>
        <taxon>Acanthomorphata</taxon>
        <taxon>Gobiaria</taxon>
        <taxon>Gobiiformes</taxon>
        <taxon>Gobioidei</taxon>
        <taxon>Gobiidae</taxon>
        <taxon>Gobiinae</taxon>
        <taxon>Knipowitschia</taxon>
    </lineage>
</organism>
<evidence type="ECO:0000313" key="2">
    <source>
        <dbReference type="Proteomes" id="UP001497482"/>
    </source>
</evidence>
<reference evidence="1 2" key="1">
    <citation type="submission" date="2024-04" db="EMBL/GenBank/DDBJ databases">
        <authorList>
            <person name="Waldvogel A.-M."/>
            <person name="Schoenle A."/>
        </authorList>
    </citation>
    <scope>NUCLEOTIDE SEQUENCE [LARGE SCALE GENOMIC DNA]</scope>
</reference>